<feature type="domain" description="FAD-binding" evidence="6">
    <location>
        <begin position="18"/>
        <end position="333"/>
    </location>
</feature>
<dbReference type="GO" id="GO:0071949">
    <property type="term" value="F:FAD binding"/>
    <property type="evidence" value="ECO:0007669"/>
    <property type="project" value="InterPro"/>
</dbReference>
<organism evidence="7 8">
    <name type="scientific">Clonostachys chloroleuca</name>
    <dbReference type="NCBI Taxonomy" id="1926264"/>
    <lineage>
        <taxon>Eukaryota</taxon>
        <taxon>Fungi</taxon>
        <taxon>Dikarya</taxon>
        <taxon>Ascomycota</taxon>
        <taxon>Pezizomycotina</taxon>
        <taxon>Sordariomycetes</taxon>
        <taxon>Hypocreomycetidae</taxon>
        <taxon>Hypocreales</taxon>
        <taxon>Bionectriaceae</taxon>
        <taxon>Clonostachys</taxon>
    </lineage>
</organism>
<dbReference type="EMBL" id="CABFNP030000817">
    <property type="protein sequence ID" value="CAI6088188.1"/>
    <property type="molecule type" value="Genomic_DNA"/>
</dbReference>
<reference evidence="7" key="1">
    <citation type="submission" date="2023-01" db="EMBL/GenBank/DDBJ databases">
        <authorList>
            <person name="Piombo E."/>
        </authorList>
    </citation>
    <scope>NUCLEOTIDE SEQUENCE</scope>
</reference>
<evidence type="ECO:0000256" key="4">
    <source>
        <dbReference type="ARBA" id="ARBA00023002"/>
    </source>
</evidence>
<dbReference type="SUPFAM" id="SSF54373">
    <property type="entry name" value="FAD-linked reductases, C-terminal domain"/>
    <property type="match status" value="1"/>
</dbReference>
<dbReference type="SUPFAM" id="SSF51905">
    <property type="entry name" value="FAD/NAD(P)-binding domain"/>
    <property type="match status" value="1"/>
</dbReference>
<proteinExistence type="inferred from homology"/>
<keyword evidence="4" id="KW-0560">Oxidoreductase</keyword>
<evidence type="ECO:0000256" key="2">
    <source>
        <dbReference type="ARBA" id="ARBA00022630"/>
    </source>
</evidence>
<protein>
    <recommendedName>
        <fullName evidence="6">FAD-binding domain-containing protein</fullName>
    </recommendedName>
</protein>
<accession>A0AA35PXY8</accession>
<dbReference type="AlphaFoldDB" id="A0AA35PXY8"/>
<evidence type="ECO:0000256" key="1">
    <source>
        <dbReference type="ARBA" id="ARBA00007992"/>
    </source>
</evidence>
<evidence type="ECO:0000256" key="5">
    <source>
        <dbReference type="ARBA" id="ARBA00023033"/>
    </source>
</evidence>
<dbReference type="Pfam" id="PF01494">
    <property type="entry name" value="FAD_binding_3"/>
    <property type="match status" value="1"/>
</dbReference>
<gene>
    <name evidence="7" type="ORF">CCHLO57077_00019173</name>
</gene>
<evidence type="ECO:0000259" key="6">
    <source>
        <dbReference type="Pfam" id="PF01494"/>
    </source>
</evidence>
<dbReference type="PANTHER" id="PTHR13789:SF236">
    <property type="entry name" value="MONOOXYGENASE, PUTATIVE (AFU_ORTHOLOGUE AFUA_6G12060)-RELATED"/>
    <property type="match status" value="1"/>
</dbReference>
<sequence length="454" mass="49959">MAVIQATSMERYAPSGIKILIVGGGIAGLGFAIEAYRKGHEVSILERRPDFNDYGDLIAFQPSCLATPEKWPGFMERCREVQVGSTGTIHKYDGTQIGSHTFPLAMSRAVFINTLHEYTQSLGIKIKFSSQVIEYFETDDHAGVILEDGTAATADIVVAADGVGSKSWKLVSGFKEKATSSGFALFRATFPAELALDKPSVAKEYGDVKDRVKLIAGPGAHVILARAGPSIIFMLTHRDTGNGEEEWTKKTSIDNALPYIDGWAPEVRDIIESAPNREAVDFKLMWRNPRDTWFSPKKRVIQIGDAAHSFLPTSTSGASMALEDGFSLAACLQIAGKKDAPLAIRVHNHLRAGRVSCAQRLGLKNRELYHCADWDAPDFDPTPFRTLVGKWLVHHDPEQYAYDNYETCASHLTAGTLFENTNAVPGFPNKPWTVQELLEASDHGEKIVDEGDWF</sequence>
<dbReference type="Gene3D" id="3.50.50.60">
    <property type="entry name" value="FAD/NAD(P)-binding domain"/>
    <property type="match status" value="1"/>
</dbReference>
<evidence type="ECO:0000313" key="8">
    <source>
        <dbReference type="Proteomes" id="UP001160390"/>
    </source>
</evidence>
<comment type="caution">
    <text evidence="7">The sequence shown here is derived from an EMBL/GenBank/DDBJ whole genome shotgun (WGS) entry which is preliminary data.</text>
</comment>
<keyword evidence="5" id="KW-0503">Monooxygenase</keyword>
<evidence type="ECO:0000256" key="3">
    <source>
        <dbReference type="ARBA" id="ARBA00022827"/>
    </source>
</evidence>
<dbReference type="GO" id="GO:0004497">
    <property type="term" value="F:monooxygenase activity"/>
    <property type="evidence" value="ECO:0007669"/>
    <property type="project" value="UniProtKB-KW"/>
</dbReference>
<dbReference type="InterPro" id="IPR002938">
    <property type="entry name" value="FAD-bd"/>
</dbReference>
<dbReference type="InterPro" id="IPR050493">
    <property type="entry name" value="FAD-dep_Monooxygenase_BioMet"/>
</dbReference>
<dbReference type="InterPro" id="IPR036188">
    <property type="entry name" value="FAD/NAD-bd_sf"/>
</dbReference>
<keyword evidence="2" id="KW-0285">Flavoprotein</keyword>
<keyword evidence="8" id="KW-1185">Reference proteome</keyword>
<dbReference type="PRINTS" id="PR00420">
    <property type="entry name" value="RNGMNOXGNASE"/>
</dbReference>
<keyword evidence="3" id="KW-0274">FAD</keyword>
<dbReference type="PANTHER" id="PTHR13789">
    <property type="entry name" value="MONOOXYGENASE"/>
    <property type="match status" value="1"/>
</dbReference>
<name>A0AA35PXY8_9HYPO</name>
<comment type="similarity">
    <text evidence="1">Belongs to the paxM FAD-dependent monooxygenase family.</text>
</comment>
<dbReference type="Proteomes" id="UP001160390">
    <property type="component" value="Unassembled WGS sequence"/>
</dbReference>
<evidence type="ECO:0000313" key="7">
    <source>
        <dbReference type="EMBL" id="CAI6088188.1"/>
    </source>
</evidence>